<feature type="non-terminal residue" evidence="1">
    <location>
        <position position="101"/>
    </location>
</feature>
<organism evidence="1 2">
    <name type="scientific">Mya arenaria</name>
    <name type="common">Soft-shell clam</name>
    <dbReference type="NCBI Taxonomy" id="6604"/>
    <lineage>
        <taxon>Eukaryota</taxon>
        <taxon>Metazoa</taxon>
        <taxon>Spiralia</taxon>
        <taxon>Lophotrochozoa</taxon>
        <taxon>Mollusca</taxon>
        <taxon>Bivalvia</taxon>
        <taxon>Autobranchia</taxon>
        <taxon>Heteroconchia</taxon>
        <taxon>Euheterodonta</taxon>
        <taxon>Imparidentia</taxon>
        <taxon>Neoheterodontei</taxon>
        <taxon>Myida</taxon>
        <taxon>Myoidea</taxon>
        <taxon>Myidae</taxon>
        <taxon>Mya</taxon>
    </lineage>
</organism>
<gene>
    <name evidence="1" type="ORF">MAR_023517</name>
</gene>
<keyword evidence="2" id="KW-1185">Reference proteome</keyword>
<accession>A0ABY7DP21</accession>
<dbReference type="Proteomes" id="UP001164746">
    <property type="component" value="Chromosome 3"/>
</dbReference>
<proteinExistence type="predicted"/>
<reference evidence="1" key="1">
    <citation type="submission" date="2022-11" db="EMBL/GenBank/DDBJ databases">
        <title>Centuries of genome instability and evolution in soft-shell clam transmissible cancer (bioRxiv).</title>
        <authorList>
            <person name="Hart S.F.M."/>
            <person name="Yonemitsu M.A."/>
            <person name="Giersch R.M."/>
            <person name="Beal B.F."/>
            <person name="Arriagada G."/>
            <person name="Davis B.W."/>
            <person name="Ostrander E.A."/>
            <person name="Goff S.P."/>
            <person name="Metzger M.J."/>
        </authorList>
    </citation>
    <scope>NUCLEOTIDE SEQUENCE</scope>
    <source>
        <strain evidence="1">MELC-2E11</strain>
        <tissue evidence="1">Siphon/mantle</tissue>
    </source>
</reference>
<protein>
    <submittedName>
        <fullName evidence="1">Uncharacterized protein</fullName>
    </submittedName>
</protein>
<evidence type="ECO:0000313" key="1">
    <source>
        <dbReference type="EMBL" id="WAQ99144.1"/>
    </source>
</evidence>
<sequence length="101" mass="11815">MFDSPWLCDFGAQMNQCLKDYRVNVKTEHVYHNSYDIPDDDLCTVFQKLRTCLFVEPSGDCQQNHSNFLNNIFRQRFSPSQCITLEQTTTKISKAHSHSYS</sequence>
<dbReference type="EMBL" id="CP111014">
    <property type="protein sequence ID" value="WAQ99144.1"/>
    <property type="molecule type" value="Genomic_DNA"/>
</dbReference>
<evidence type="ECO:0000313" key="2">
    <source>
        <dbReference type="Proteomes" id="UP001164746"/>
    </source>
</evidence>
<name>A0ABY7DP21_MYAAR</name>